<keyword evidence="3" id="KW-1185">Reference proteome</keyword>
<organism evidence="2 3">
    <name type="scientific">Physocladia obscura</name>
    <dbReference type="NCBI Taxonomy" id="109957"/>
    <lineage>
        <taxon>Eukaryota</taxon>
        <taxon>Fungi</taxon>
        <taxon>Fungi incertae sedis</taxon>
        <taxon>Chytridiomycota</taxon>
        <taxon>Chytridiomycota incertae sedis</taxon>
        <taxon>Chytridiomycetes</taxon>
        <taxon>Chytridiales</taxon>
        <taxon>Chytriomycetaceae</taxon>
        <taxon>Physocladia</taxon>
    </lineage>
</organism>
<feature type="compositionally biased region" description="Low complexity" evidence="1">
    <location>
        <begin position="99"/>
        <end position="114"/>
    </location>
</feature>
<dbReference type="Proteomes" id="UP001211907">
    <property type="component" value="Unassembled WGS sequence"/>
</dbReference>
<name>A0AAD5SV95_9FUNG</name>
<proteinExistence type="predicted"/>
<accession>A0AAD5SV95</accession>
<feature type="compositionally biased region" description="Polar residues" evidence="1">
    <location>
        <begin position="138"/>
        <end position="163"/>
    </location>
</feature>
<feature type="non-terminal residue" evidence="2">
    <location>
        <position position="1"/>
    </location>
</feature>
<feature type="compositionally biased region" description="Basic and acidic residues" evidence="1">
    <location>
        <begin position="7"/>
        <end position="17"/>
    </location>
</feature>
<sequence length="820" mass="91047">MNEDILADEHVGKESNIKNESIQSHHSSETSVHNRESRDEESYDSFRLEITSASDMFRASTSQVQSPPSLNCDSQSETSSFSSSESANRVSSITSFKSQPQSQLHPQAQQPQIQPTIMKEGKAMGFEDDDATWERFQKSSTTKISRNTSTTVSQKQISNTARSPSVVRVPQQLIPNASRENSKKSIFGDIKVNVSPKQSVVNSSSTTTTTNATAPYVLPNCPDWLPISSIWSSKKSLSRVEVQVTLFACAQILTASNIPSSYANLKRQQAVNDDSVNFKSAMLTEECATPLRVFEVADRVASGGVLEPEIDFAVIGWFLKLVAANPVMCIDESHIVNAEENISSSVATAVAGEDYDEKENDETDLNRNLFMNEKTKGNIEADDILAMTAAKAEADAIACGESLALKGDVILTIIEGTNEQVQSENHDECGGNHIIPVTADMTVNEIKYETLRRYGISDFVDRHDIFGIDQNNNNVILDFLNIPIGALSKTSCTQMKFRILRRKPITWSLPIHINYKDTYRHVSVDSFTTVEQVKNVIAQLEGIDEADNDWAIFLDKAAVQPQLTFDPWSIQNYSFTSKTAPFLSKSEINLAKIKNTTSSIVIAPKYIEPPQEPTFKTRTSVSLTDVKQQHQLVKTTPPQAETAEFRGIGGSAITEMSSSKNARSLKSRLFAGFSGLKGSKDDEGGDFAEEDPEFTSILRRTSFSTLKPNKVAPSIPTDSFVARFYYGNMAFITIRLSRTATTQAAIFSIMEKLMIRDAADDFTIFLQKRKSDVTEKSELEKSQEIFTIQKTLLESQVLYFERKAKIETRLRPVENQVSLP</sequence>
<feature type="compositionally biased region" description="Low complexity" evidence="1">
    <location>
        <begin position="74"/>
        <end position="92"/>
    </location>
</feature>
<evidence type="ECO:0000256" key="1">
    <source>
        <dbReference type="SAM" id="MobiDB-lite"/>
    </source>
</evidence>
<feature type="region of interest" description="Disordered" evidence="1">
    <location>
        <begin position="1"/>
        <end position="114"/>
    </location>
</feature>
<feature type="compositionally biased region" description="Polar residues" evidence="1">
    <location>
        <begin position="51"/>
        <end position="73"/>
    </location>
</feature>
<dbReference type="AlphaFoldDB" id="A0AAD5SV95"/>
<reference evidence="2" key="1">
    <citation type="submission" date="2020-05" db="EMBL/GenBank/DDBJ databases">
        <title>Phylogenomic resolution of chytrid fungi.</title>
        <authorList>
            <person name="Stajich J.E."/>
            <person name="Amses K."/>
            <person name="Simmons R."/>
            <person name="Seto K."/>
            <person name="Myers J."/>
            <person name="Bonds A."/>
            <person name="Quandt C.A."/>
            <person name="Barry K."/>
            <person name="Liu P."/>
            <person name="Grigoriev I."/>
            <person name="Longcore J.E."/>
            <person name="James T.Y."/>
        </authorList>
    </citation>
    <scope>NUCLEOTIDE SEQUENCE</scope>
    <source>
        <strain evidence="2">JEL0513</strain>
    </source>
</reference>
<evidence type="ECO:0000313" key="2">
    <source>
        <dbReference type="EMBL" id="KAJ3100269.1"/>
    </source>
</evidence>
<evidence type="ECO:0000313" key="3">
    <source>
        <dbReference type="Proteomes" id="UP001211907"/>
    </source>
</evidence>
<comment type="caution">
    <text evidence="2">The sequence shown here is derived from an EMBL/GenBank/DDBJ whole genome shotgun (WGS) entry which is preliminary data.</text>
</comment>
<gene>
    <name evidence="2" type="ORF">HK100_004736</name>
</gene>
<feature type="region of interest" description="Disordered" evidence="1">
    <location>
        <begin position="138"/>
        <end position="166"/>
    </location>
</feature>
<dbReference type="EMBL" id="JADGJH010002294">
    <property type="protein sequence ID" value="KAJ3100269.1"/>
    <property type="molecule type" value="Genomic_DNA"/>
</dbReference>
<feature type="compositionally biased region" description="Basic and acidic residues" evidence="1">
    <location>
        <begin position="26"/>
        <end position="47"/>
    </location>
</feature>
<protein>
    <submittedName>
        <fullName evidence="2">Uncharacterized protein</fullName>
    </submittedName>
</protein>